<feature type="compositionally biased region" description="Basic residues" evidence="6">
    <location>
        <begin position="136"/>
        <end position="154"/>
    </location>
</feature>
<sequence>MVPPRGREAPVDETAPAFRGGALKRSTPPKSLYKGLAWDRQEQCWRVRISFNGKQRHVGRFADEVEAAQAFDCGALLLFGPDAATNFGGVAARANLPRFLGNSNMGAIEALSRKRGRDSGSGSTSPRPAKAPRAPRASRPRTKRPRASGQRKKAAAAAAPAPTAAAGPGSGAGGEAGGAAAAVTWAPPAGFALATRPPSGANDATRAAAAALLLSACPYPGSPRTSESGSFGNSTAGAAAGLPRSVSCASTLTGLAGTPPPALPLAAPSPLSLPEPARALFCTPASAAATAGVWLSTFPAAAAAAAAPIDVAAMAAAAGLPYLPMPAPAAAPAMLPCLSPVLGLSVSHAGPAPPPPLFAGCVAAPAAPLDVCAFGFAGAAAPAPLLGPARPLQLQPQPRPEPVSLLPAPCAAEAAAEAAPPPPLLPADEDESFALHCGWSFWGDDAAADAGCDAWDPCQELLLC</sequence>
<evidence type="ECO:0000259" key="7">
    <source>
        <dbReference type="PROSITE" id="PS51032"/>
    </source>
</evidence>
<dbReference type="SUPFAM" id="SSF54171">
    <property type="entry name" value="DNA-binding domain"/>
    <property type="match status" value="1"/>
</dbReference>
<dbReference type="GO" id="GO:0003700">
    <property type="term" value="F:DNA-binding transcription factor activity"/>
    <property type="evidence" value="ECO:0007669"/>
    <property type="project" value="InterPro"/>
</dbReference>
<dbReference type="EMBL" id="BDRX01000145">
    <property type="protein sequence ID" value="GBF99096.1"/>
    <property type="molecule type" value="Genomic_DNA"/>
</dbReference>
<accession>A0A2V0PH52</accession>
<dbReference type="STRING" id="307507.A0A2V0PH52"/>
<feature type="compositionally biased region" description="Gly residues" evidence="6">
    <location>
        <begin position="168"/>
        <end position="177"/>
    </location>
</feature>
<gene>
    <name evidence="8" type="ORF">Rsub_11905</name>
</gene>
<dbReference type="GO" id="GO:0005634">
    <property type="term" value="C:nucleus"/>
    <property type="evidence" value="ECO:0007669"/>
    <property type="project" value="UniProtKB-SubCell"/>
</dbReference>
<evidence type="ECO:0000313" key="9">
    <source>
        <dbReference type="Proteomes" id="UP000247498"/>
    </source>
</evidence>
<name>A0A2V0PH52_9CHLO</name>
<feature type="domain" description="AP2/ERF" evidence="7">
    <location>
        <begin position="32"/>
        <end position="88"/>
    </location>
</feature>
<feature type="compositionally biased region" description="Low complexity" evidence="6">
    <location>
        <begin position="155"/>
        <end position="167"/>
    </location>
</feature>
<dbReference type="InterPro" id="IPR001471">
    <property type="entry name" value="AP2/ERF_dom"/>
</dbReference>
<evidence type="ECO:0000256" key="1">
    <source>
        <dbReference type="ARBA" id="ARBA00004123"/>
    </source>
</evidence>
<evidence type="ECO:0000256" key="2">
    <source>
        <dbReference type="ARBA" id="ARBA00023015"/>
    </source>
</evidence>
<reference evidence="8 9" key="1">
    <citation type="journal article" date="2018" name="Sci. Rep.">
        <title>Raphidocelis subcapitata (=Pseudokirchneriella subcapitata) provides an insight into genome evolution and environmental adaptations in the Sphaeropleales.</title>
        <authorList>
            <person name="Suzuki S."/>
            <person name="Yamaguchi H."/>
            <person name="Nakajima N."/>
            <person name="Kawachi M."/>
        </authorList>
    </citation>
    <scope>NUCLEOTIDE SEQUENCE [LARGE SCALE GENOMIC DNA]</scope>
    <source>
        <strain evidence="8 9">NIES-35</strain>
    </source>
</reference>
<dbReference type="Proteomes" id="UP000247498">
    <property type="component" value="Unassembled WGS sequence"/>
</dbReference>
<organism evidence="8 9">
    <name type="scientific">Raphidocelis subcapitata</name>
    <dbReference type="NCBI Taxonomy" id="307507"/>
    <lineage>
        <taxon>Eukaryota</taxon>
        <taxon>Viridiplantae</taxon>
        <taxon>Chlorophyta</taxon>
        <taxon>core chlorophytes</taxon>
        <taxon>Chlorophyceae</taxon>
        <taxon>CS clade</taxon>
        <taxon>Sphaeropleales</taxon>
        <taxon>Selenastraceae</taxon>
        <taxon>Raphidocelis</taxon>
    </lineage>
</organism>
<feature type="compositionally biased region" description="Basic and acidic residues" evidence="6">
    <location>
        <begin position="1"/>
        <end position="10"/>
    </location>
</feature>
<dbReference type="PROSITE" id="PS51032">
    <property type="entry name" value="AP2_ERF"/>
    <property type="match status" value="1"/>
</dbReference>
<keyword evidence="2" id="KW-0805">Transcription regulation</keyword>
<proteinExistence type="predicted"/>
<dbReference type="GO" id="GO:0003677">
    <property type="term" value="F:DNA binding"/>
    <property type="evidence" value="ECO:0007669"/>
    <property type="project" value="UniProtKB-KW"/>
</dbReference>
<feature type="region of interest" description="Disordered" evidence="6">
    <location>
        <begin position="1"/>
        <end position="24"/>
    </location>
</feature>
<evidence type="ECO:0000256" key="5">
    <source>
        <dbReference type="ARBA" id="ARBA00023242"/>
    </source>
</evidence>
<evidence type="ECO:0000256" key="6">
    <source>
        <dbReference type="SAM" id="MobiDB-lite"/>
    </source>
</evidence>
<keyword evidence="3" id="KW-0238">DNA-binding</keyword>
<evidence type="ECO:0000256" key="4">
    <source>
        <dbReference type="ARBA" id="ARBA00023163"/>
    </source>
</evidence>
<dbReference type="InterPro" id="IPR016177">
    <property type="entry name" value="DNA-bd_dom_sf"/>
</dbReference>
<dbReference type="OrthoDB" id="207175at2759"/>
<dbReference type="Gene3D" id="3.30.730.10">
    <property type="entry name" value="AP2/ERF domain"/>
    <property type="match status" value="1"/>
</dbReference>
<evidence type="ECO:0000313" key="8">
    <source>
        <dbReference type="EMBL" id="GBF99096.1"/>
    </source>
</evidence>
<keyword evidence="4" id="KW-0804">Transcription</keyword>
<dbReference type="InterPro" id="IPR036955">
    <property type="entry name" value="AP2/ERF_dom_sf"/>
</dbReference>
<dbReference type="AlphaFoldDB" id="A0A2V0PH52"/>
<keyword evidence="5" id="KW-0539">Nucleus</keyword>
<dbReference type="InParanoid" id="A0A2V0PH52"/>
<evidence type="ECO:0000256" key="3">
    <source>
        <dbReference type="ARBA" id="ARBA00023125"/>
    </source>
</evidence>
<feature type="region of interest" description="Disordered" evidence="6">
    <location>
        <begin position="112"/>
        <end position="177"/>
    </location>
</feature>
<feature type="compositionally biased region" description="Low complexity" evidence="6">
    <location>
        <begin position="120"/>
        <end position="135"/>
    </location>
</feature>
<comment type="caution">
    <text evidence="8">The sequence shown here is derived from an EMBL/GenBank/DDBJ whole genome shotgun (WGS) entry which is preliminary data.</text>
</comment>
<protein>
    <recommendedName>
        <fullName evidence="7">AP2/ERF domain-containing protein</fullName>
    </recommendedName>
</protein>
<comment type="subcellular location">
    <subcellularLocation>
        <location evidence="1">Nucleus</location>
    </subcellularLocation>
</comment>
<keyword evidence="9" id="KW-1185">Reference proteome</keyword>